<dbReference type="GO" id="GO:0004540">
    <property type="term" value="F:RNA nuclease activity"/>
    <property type="evidence" value="ECO:0007669"/>
    <property type="project" value="InterPro"/>
</dbReference>
<dbReference type="Proteomes" id="UP000028781">
    <property type="component" value="Chromosome"/>
</dbReference>
<dbReference type="GO" id="GO:0000166">
    <property type="term" value="F:nucleotide binding"/>
    <property type="evidence" value="ECO:0007669"/>
    <property type="project" value="UniProtKB-KW"/>
</dbReference>
<dbReference type="GO" id="GO:0016787">
    <property type="term" value="F:hydrolase activity"/>
    <property type="evidence" value="ECO:0007669"/>
    <property type="project" value="UniProtKB-KW"/>
</dbReference>
<dbReference type="PANTHER" id="PTHR34139:SF1">
    <property type="entry name" value="RNASE MJ1380-RELATED"/>
    <property type="match status" value="1"/>
</dbReference>
<dbReference type="GeneID" id="24890994"/>
<evidence type="ECO:0000256" key="5">
    <source>
        <dbReference type="ARBA" id="ARBA00022801"/>
    </source>
</evidence>
<dbReference type="GO" id="GO:0110001">
    <property type="term" value="C:toxin-antitoxin complex"/>
    <property type="evidence" value="ECO:0007669"/>
    <property type="project" value="InterPro"/>
</dbReference>
<dbReference type="InterPro" id="IPR008201">
    <property type="entry name" value="HepT-like"/>
</dbReference>
<protein>
    <recommendedName>
        <fullName evidence="9">DUF86 domain-containing protein</fullName>
    </recommendedName>
</protein>
<dbReference type="Gene3D" id="1.20.120.580">
    <property type="entry name" value="bsu32300-like"/>
    <property type="match status" value="1"/>
</dbReference>
<comment type="similarity">
    <text evidence="6">Belongs to the HepT RNase toxin family.</text>
</comment>
<evidence type="ECO:0000256" key="4">
    <source>
        <dbReference type="ARBA" id="ARBA00022741"/>
    </source>
</evidence>
<dbReference type="HOGENOM" id="CLU_142825_3_3_2"/>
<sequence length="117" mass="14127">MSKRDVKAFLYDILESANDVIEFTKDIDYNEFINNKMVRYAVIRALEIIGEASRYINNDFREKYPNVPWKEMVGLRNILIHKYFGIDYILLWKIVKEDIHKIKKEVERVLKDIENEK</sequence>
<keyword evidence="3" id="KW-0540">Nuclease</keyword>
<name>A0A076LIA3_9EURY</name>
<evidence type="ECO:0000313" key="8">
    <source>
        <dbReference type="Proteomes" id="UP000028781"/>
    </source>
</evidence>
<evidence type="ECO:0008006" key="9">
    <source>
        <dbReference type="Google" id="ProtNLM"/>
    </source>
</evidence>
<reference evidence="7 8" key="1">
    <citation type="journal article" date="2015" name="Int. J. Syst. Evol. Microbiol.">
        <title>M ethanocaldococcus bathoardescens sp. nov., a hyperthermophilic methanogen isolated from a volcanically active deep-sea hydrothermal vent.</title>
        <authorList>
            <person name="Stewart L.C."/>
            <person name="Jung J.H."/>
            <person name="Kim Y.T."/>
            <person name="Kwon S.W."/>
            <person name="Park C.S."/>
            <person name="Holden J.F."/>
        </authorList>
    </citation>
    <scope>NUCLEOTIDE SEQUENCE [LARGE SCALE GENOMIC DNA]</scope>
    <source>
        <strain evidence="7 8">JH146</strain>
    </source>
</reference>
<keyword evidence="5" id="KW-0378">Hydrolase</keyword>
<gene>
    <name evidence="7" type="ORF">JH146_0399</name>
</gene>
<dbReference type="RefSeq" id="WP_048201439.1">
    <property type="nucleotide sequence ID" value="NZ_CP009149.1"/>
</dbReference>
<evidence type="ECO:0000256" key="1">
    <source>
        <dbReference type="ARBA" id="ARBA00022553"/>
    </source>
</evidence>
<evidence type="ECO:0000313" key="7">
    <source>
        <dbReference type="EMBL" id="AIJ05249.1"/>
    </source>
</evidence>
<dbReference type="STRING" id="1301915.JH146_0399"/>
<dbReference type="InterPro" id="IPR051813">
    <property type="entry name" value="HepT_RNase_toxin"/>
</dbReference>
<organism evidence="7 8">
    <name type="scientific">Methanocaldococcus bathoardescens</name>
    <dbReference type="NCBI Taxonomy" id="1301915"/>
    <lineage>
        <taxon>Archaea</taxon>
        <taxon>Methanobacteriati</taxon>
        <taxon>Methanobacteriota</taxon>
        <taxon>Methanomada group</taxon>
        <taxon>Methanococci</taxon>
        <taxon>Methanococcales</taxon>
        <taxon>Methanocaldococcaceae</taxon>
        <taxon>Methanocaldococcus</taxon>
    </lineage>
</organism>
<keyword evidence="1" id="KW-0597">Phosphoprotein</keyword>
<evidence type="ECO:0000256" key="3">
    <source>
        <dbReference type="ARBA" id="ARBA00022722"/>
    </source>
</evidence>
<dbReference type="PANTHER" id="PTHR34139">
    <property type="entry name" value="UPF0331 PROTEIN MJ0127"/>
    <property type="match status" value="1"/>
</dbReference>
<accession>A0A076LIA3</accession>
<keyword evidence="4" id="KW-0547">Nucleotide-binding</keyword>
<proteinExistence type="inferred from homology"/>
<dbReference type="OrthoDB" id="318716at2157"/>
<dbReference type="AlphaFoldDB" id="A0A076LIA3"/>
<keyword evidence="8" id="KW-1185">Reference proteome</keyword>
<dbReference type="InterPro" id="IPR037038">
    <property type="entry name" value="HepT-like_sf"/>
</dbReference>
<dbReference type="Pfam" id="PF01934">
    <property type="entry name" value="HepT-like"/>
    <property type="match status" value="1"/>
</dbReference>
<dbReference type="EMBL" id="CP009149">
    <property type="protein sequence ID" value="AIJ05249.1"/>
    <property type="molecule type" value="Genomic_DNA"/>
</dbReference>
<evidence type="ECO:0000256" key="2">
    <source>
        <dbReference type="ARBA" id="ARBA00022649"/>
    </source>
</evidence>
<keyword evidence="2" id="KW-1277">Toxin-antitoxin system</keyword>
<dbReference type="KEGG" id="mjh:JH146_0399"/>
<evidence type="ECO:0000256" key="6">
    <source>
        <dbReference type="ARBA" id="ARBA00024207"/>
    </source>
</evidence>